<keyword evidence="3 4" id="KW-0408">Iron</keyword>
<accession>A0ABT5QW39</accession>
<evidence type="ECO:0000256" key="2">
    <source>
        <dbReference type="ARBA" id="ARBA00022723"/>
    </source>
</evidence>
<keyword evidence="8" id="KW-1185">Reference proteome</keyword>
<dbReference type="Proteomes" id="UP001149400">
    <property type="component" value="Unassembled WGS sequence"/>
</dbReference>
<proteinExistence type="predicted"/>
<organism evidence="7 8">
    <name type="scientific">Enterovibrio gelatinilyticus</name>
    <dbReference type="NCBI Taxonomy" id="2899819"/>
    <lineage>
        <taxon>Bacteria</taxon>
        <taxon>Pseudomonadati</taxon>
        <taxon>Pseudomonadota</taxon>
        <taxon>Gammaproteobacteria</taxon>
        <taxon>Vibrionales</taxon>
        <taxon>Vibrionaceae</taxon>
        <taxon>Enterovibrio</taxon>
    </lineage>
</organism>
<gene>
    <name evidence="7" type="ORF">LRP50_03710</name>
</gene>
<protein>
    <submittedName>
        <fullName evidence="7">Cytochrome c</fullName>
    </submittedName>
</protein>
<evidence type="ECO:0000313" key="8">
    <source>
        <dbReference type="Proteomes" id="UP001149400"/>
    </source>
</evidence>
<evidence type="ECO:0000256" key="3">
    <source>
        <dbReference type="ARBA" id="ARBA00023004"/>
    </source>
</evidence>
<keyword evidence="5" id="KW-0732">Signal</keyword>
<evidence type="ECO:0000259" key="6">
    <source>
        <dbReference type="PROSITE" id="PS51007"/>
    </source>
</evidence>
<dbReference type="PROSITE" id="PS51007">
    <property type="entry name" value="CYTC"/>
    <property type="match status" value="1"/>
</dbReference>
<keyword evidence="1 4" id="KW-0349">Heme</keyword>
<keyword evidence="2 4" id="KW-0479">Metal-binding</keyword>
<evidence type="ECO:0000256" key="4">
    <source>
        <dbReference type="PROSITE-ProRule" id="PRU00433"/>
    </source>
</evidence>
<feature type="signal peptide" evidence="5">
    <location>
        <begin position="1"/>
        <end position="21"/>
    </location>
</feature>
<dbReference type="RefSeq" id="WP_274163142.1">
    <property type="nucleotide sequence ID" value="NZ_JAJUBC010000003.1"/>
</dbReference>
<name>A0ABT5QW39_9GAMM</name>
<dbReference type="Pfam" id="PF13442">
    <property type="entry name" value="Cytochrome_CBB3"/>
    <property type="match status" value="1"/>
</dbReference>
<sequence>MPLIKKHYVIFLLLIAGESYAVAPPANTAEKPEVKSSSSEDINAVKKRVFGTENLSKQNGEKRFNQSCVYCHGYEGSGGKARPLQGRDLDADYLFKTISNGKRKGALVMPPWKKSLSVEQRWELVVYISSLSSLKK</sequence>
<dbReference type="Gene3D" id="1.10.760.10">
    <property type="entry name" value="Cytochrome c-like domain"/>
    <property type="match status" value="1"/>
</dbReference>
<evidence type="ECO:0000256" key="1">
    <source>
        <dbReference type="ARBA" id="ARBA00022617"/>
    </source>
</evidence>
<feature type="chain" id="PRO_5046664833" evidence="5">
    <location>
        <begin position="22"/>
        <end position="136"/>
    </location>
</feature>
<dbReference type="InterPro" id="IPR036909">
    <property type="entry name" value="Cyt_c-like_dom_sf"/>
</dbReference>
<evidence type="ECO:0000313" key="7">
    <source>
        <dbReference type="EMBL" id="MDD1792228.1"/>
    </source>
</evidence>
<comment type="caution">
    <text evidence="7">The sequence shown here is derived from an EMBL/GenBank/DDBJ whole genome shotgun (WGS) entry which is preliminary data.</text>
</comment>
<reference evidence="7" key="1">
    <citation type="submission" date="2021-12" db="EMBL/GenBank/DDBJ databases">
        <title>Enterovibrio ZSDZ35 sp. nov. and Enterovibrio ZSDZ42 sp. nov., isolated from coastal seawater in Qingdao.</title>
        <authorList>
            <person name="Zhang P."/>
        </authorList>
    </citation>
    <scope>NUCLEOTIDE SEQUENCE</scope>
    <source>
        <strain evidence="7">ZSDZ42</strain>
    </source>
</reference>
<feature type="domain" description="Cytochrome c" evidence="6">
    <location>
        <begin position="55"/>
        <end position="132"/>
    </location>
</feature>
<dbReference type="SUPFAM" id="SSF46626">
    <property type="entry name" value="Cytochrome c"/>
    <property type="match status" value="1"/>
</dbReference>
<dbReference type="EMBL" id="JAJUBC010000003">
    <property type="protein sequence ID" value="MDD1792228.1"/>
    <property type="molecule type" value="Genomic_DNA"/>
</dbReference>
<evidence type="ECO:0000256" key="5">
    <source>
        <dbReference type="SAM" id="SignalP"/>
    </source>
</evidence>
<dbReference type="InterPro" id="IPR009056">
    <property type="entry name" value="Cyt_c-like_dom"/>
</dbReference>